<dbReference type="InterPro" id="IPR046350">
    <property type="entry name" value="Cystatin_sf"/>
</dbReference>
<reference evidence="9" key="3">
    <citation type="submission" date="2025-09" db="UniProtKB">
        <authorList>
            <consortium name="Ensembl"/>
        </authorList>
    </citation>
    <scope>IDENTIFICATION</scope>
</reference>
<dbReference type="SUPFAM" id="SSF54403">
    <property type="entry name" value="Cystatin/monellin"/>
    <property type="match status" value="2"/>
</dbReference>
<reference evidence="10" key="1">
    <citation type="submission" date="2011-08" db="EMBL/GenBank/DDBJ databases">
        <title>The draft genome of Latimeria chalumnae.</title>
        <authorList>
            <person name="Di Palma F."/>
            <person name="Alfoldi J."/>
            <person name="Johnson J."/>
            <person name="Berlin A."/>
            <person name="Gnerre S."/>
            <person name="Jaffe D."/>
            <person name="MacCallum I."/>
            <person name="Young S."/>
            <person name="Walker B.J."/>
            <person name="Lander E."/>
            <person name="Lindblad-Toh K."/>
        </authorList>
    </citation>
    <scope>NUCLEOTIDE SEQUENCE [LARGE SCALE GENOMIC DNA]</scope>
    <source>
        <strain evidence="10">Wild caught</strain>
    </source>
</reference>
<dbReference type="GO" id="GO:0004869">
    <property type="term" value="F:cysteine-type endopeptidase inhibitor activity"/>
    <property type="evidence" value="ECO:0007669"/>
    <property type="project" value="InterPro"/>
</dbReference>
<evidence type="ECO:0000259" key="8">
    <source>
        <dbReference type="PROSITE" id="PS51530"/>
    </source>
</evidence>
<feature type="compositionally biased region" description="Basic and acidic residues" evidence="7">
    <location>
        <begin position="303"/>
        <end position="335"/>
    </location>
</feature>
<protein>
    <submittedName>
        <fullName evidence="9">Fetuin B</fullName>
    </submittedName>
</protein>
<evidence type="ECO:0000313" key="10">
    <source>
        <dbReference type="Proteomes" id="UP000008672"/>
    </source>
</evidence>
<dbReference type="PANTHER" id="PTHR13814">
    <property type="entry name" value="FETUIN"/>
    <property type="match status" value="1"/>
</dbReference>
<dbReference type="InterPro" id="IPR000010">
    <property type="entry name" value="Cystatin_dom"/>
</dbReference>
<feature type="domain" description="Cystatin fetuin-B-type" evidence="8">
    <location>
        <begin position="187"/>
        <end position="296"/>
    </location>
</feature>
<gene>
    <name evidence="9" type="primary">FETUB</name>
</gene>
<reference evidence="9" key="2">
    <citation type="submission" date="2025-08" db="UniProtKB">
        <authorList>
            <consortium name="Ensembl"/>
        </authorList>
    </citation>
    <scope>IDENTIFICATION</scope>
</reference>
<evidence type="ECO:0000256" key="7">
    <source>
        <dbReference type="SAM" id="MobiDB-lite"/>
    </source>
</evidence>
<dbReference type="InterPro" id="IPR001363">
    <property type="entry name" value="Prot_inh_fetuin_CS"/>
</dbReference>
<evidence type="ECO:0000313" key="9">
    <source>
        <dbReference type="Ensembl" id="ENSLACP00000023124.1"/>
    </source>
</evidence>
<keyword evidence="5" id="KW-1015">Disulfide bond</keyword>
<evidence type="ECO:0000256" key="2">
    <source>
        <dbReference type="ARBA" id="ARBA00022525"/>
    </source>
</evidence>
<dbReference type="Ensembl" id="ENSLACT00000026412.1">
    <property type="protein sequence ID" value="ENSLACP00000023124.1"/>
    <property type="gene ID" value="ENSLACG00000017741.2"/>
</dbReference>
<evidence type="ECO:0000256" key="5">
    <source>
        <dbReference type="ARBA" id="ARBA00023157"/>
    </source>
</evidence>
<dbReference type="GeneTree" id="ENSGT00950000182930"/>
<keyword evidence="10" id="KW-1185">Reference proteome</keyword>
<keyword evidence="3" id="KW-0732">Signal</keyword>
<dbReference type="FunFam" id="3.10.450.10:FF:000005">
    <property type="entry name" value="Histidine-rich glycoprotein"/>
    <property type="match status" value="1"/>
</dbReference>
<dbReference type="InterPro" id="IPR025764">
    <property type="entry name" value="Cystatin_Fetuin_B"/>
</dbReference>
<name>M3XK68_LATCH</name>
<dbReference type="SMART" id="SM00043">
    <property type="entry name" value="CY"/>
    <property type="match status" value="2"/>
</dbReference>
<dbReference type="OMA" id="PGHQHEH"/>
<evidence type="ECO:0000256" key="1">
    <source>
        <dbReference type="ARBA" id="ARBA00004613"/>
    </source>
</evidence>
<dbReference type="Pfam" id="PF00031">
    <property type="entry name" value="Cystatin"/>
    <property type="match status" value="2"/>
</dbReference>
<evidence type="ECO:0000256" key="4">
    <source>
        <dbReference type="ARBA" id="ARBA00022737"/>
    </source>
</evidence>
<dbReference type="PROSITE" id="PS01255">
    <property type="entry name" value="FETUIN_2"/>
    <property type="match status" value="1"/>
</dbReference>
<dbReference type="InParanoid" id="M3XK68"/>
<accession>M3XK68</accession>
<feature type="domain" description="Cystatin fetuin-B-type" evidence="8">
    <location>
        <begin position="63"/>
        <end position="176"/>
    </location>
</feature>
<sequence length="486" mass="54358">MINPFGNFESMQTDQRLPLVLLLILGSFGKGQKEIPVSLEYLLIELGTSQLFIVTIFYSWAEPPPSSSLQSPPCNSQAIESIADLALRKINKDRKQGYIFSLLRVASVYEQQQEPTGNVYYLTIDVLETDCHVLSKKLWKDCENKQQHETVYGECKAILYVNRPGRIVKLYSYNCTVRPVSSSQIHQICPDCPAKISVDENTVVEATDLILQRYNKESNTKNYFSLLSITAASMQWMVGASYFVEFSIQETSCSKNKPQADISKCAPLDCEFKHTGFCKGSVMNTPGGRHVEASCEIYEPEAAAKEKKNHEQEQDQGHAHHHYHEGSHGHPDGHEHKHTHLHEHEHHHHETPDEALKPMPLLFSQPEQIGHVDYLPAVETTNLPSSADAPVVQKSMKPVPLPSVPDAPTNPVEQVAVTLPILSDMTDQPNKPSKPLFAVDPVILPFPDKPSESEGCPGQLKYQVPYIMHLLSIPVKRPEAAADVHV</sequence>
<keyword evidence="6" id="KW-0325">Glycoprotein</keyword>
<evidence type="ECO:0000256" key="6">
    <source>
        <dbReference type="ARBA" id="ARBA00023180"/>
    </source>
</evidence>
<dbReference type="InterPro" id="IPR050735">
    <property type="entry name" value="Kininogen_Fetuin_HRG"/>
</dbReference>
<dbReference type="GO" id="GO:0060255">
    <property type="term" value="P:regulation of macromolecule metabolic process"/>
    <property type="evidence" value="ECO:0007669"/>
    <property type="project" value="UniProtKB-ARBA"/>
</dbReference>
<dbReference type="Bgee" id="ENSLACG00000017741">
    <property type="expression patterns" value="Expressed in pharyngeal gill and 3 other cell types or tissues"/>
</dbReference>
<dbReference type="eggNOG" id="ENOG502S28K">
    <property type="taxonomic scope" value="Eukaryota"/>
</dbReference>
<dbReference type="PROSITE" id="PS51530">
    <property type="entry name" value="CYSTATIN_FETUIN_B"/>
    <property type="match status" value="2"/>
</dbReference>
<dbReference type="PANTHER" id="PTHR13814:SF10">
    <property type="entry name" value="FETUIN-B"/>
    <property type="match status" value="1"/>
</dbReference>
<dbReference type="EMBL" id="AFYH01019108">
    <property type="status" value="NOT_ANNOTATED_CDS"/>
    <property type="molecule type" value="Genomic_DNA"/>
</dbReference>
<dbReference type="Gene3D" id="3.10.450.10">
    <property type="match status" value="2"/>
</dbReference>
<keyword evidence="4" id="KW-0677">Repeat</keyword>
<dbReference type="STRING" id="7897.ENSLACP00000023124"/>
<dbReference type="AlphaFoldDB" id="M3XK68"/>
<dbReference type="GO" id="GO:0005615">
    <property type="term" value="C:extracellular space"/>
    <property type="evidence" value="ECO:0007669"/>
    <property type="project" value="InterPro"/>
</dbReference>
<proteinExistence type="predicted"/>
<feature type="compositionally biased region" description="Basic and acidic residues" evidence="7">
    <location>
        <begin position="342"/>
        <end position="354"/>
    </location>
</feature>
<dbReference type="EMBL" id="AFYH01019107">
    <property type="status" value="NOT_ANNOTATED_CDS"/>
    <property type="molecule type" value="Genomic_DNA"/>
</dbReference>
<dbReference type="Proteomes" id="UP000008672">
    <property type="component" value="Unassembled WGS sequence"/>
</dbReference>
<comment type="subcellular location">
    <subcellularLocation>
        <location evidence="1">Secreted</location>
    </subcellularLocation>
</comment>
<evidence type="ECO:0000256" key="3">
    <source>
        <dbReference type="ARBA" id="ARBA00022729"/>
    </source>
</evidence>
<feature type="region of interest" description="Disordered" evidence="7">
    <location>
        <begin position="303"/>
        <end position="354"/>
    </location>
</feature>
<keyword evidence="2" id="KW-0964">Secreted</keyword>
<organism evidence="9 10">
    <name type="scientific">Latimeria chalumnae</name>
    <name type="common">Coelacanth</name>
    <dbReference type="NCBI Taxonomy" id="7897"/>
    <lineage>
        <taxon>Eukaryota</taxon>
        <taxon>Metazoa</taxon>
        <taxon>Chordata</taxon>
        <taxon>Craniata</taxon>
        <taxon>Vertebrata</taxon>
        <taxon>Euteleostomi</taxon>
        <taxon>Coelacanthiformes</taxon>
        <taxon>Coelacanthidae</taxon>
        <taxon>Latimeria</taxon>
    </lineage>
</organism>
<dbReference type="CDD" id="cd00042">
    <property type="entry name" value="CY"/>
    <property type="match status" value="2"/>
</dbReference>